<dbReference type="PANTHER" id="PTHR33619:SF3">
    <property type="entry name" value="POLYSACCHARIDE EXPORT PROTEIN GFCE-RELATED"/>
    <property type="match status" value="1"/>
</dbReference>
<keyword evidence="6" id="KW-1185">Reference proteome</keyword>
<dbReference type="InterPro" id="IPR049712">
    <property type="entry name" value="Poly_export"/>
</dbReference>
<feature type="compositionally biased region" description="Basic and acidic residues" evidence="2">
    <location>
        <begin position="56"/>
        <end position="65"/>
    </location>
</feature>
<evidence type="ECO:0000313" key="6">
    <source>
        <dbReference type="Proteomes" id="UP001499951"/>
    </source>
</evidence>
<sequence>MFAVISGAVAQDISPDLVQSVLKNASPEQREELKKRGFNTPGASQTQGPVVLEPAEPARKAGTTERSLLEKVLSERSGHALRQFGYDQVGVGASVTVPQTGAVQDEYVLGPGDKIDVTLRGQENSQYSLTVDRGGSLALPKTGPVMAAGKTLAQFRKDLSSAVQRAYVSTQTYVSVSELRQVTVMVAGEVANPGMRLLTGLSNPLDAVLLSGGVKKSGSLRAIKLVRQGKTITVDLYGVLTRQAGAPLVNLQDGDRILVPPIGATVAVAGYIRRPAIYELPAGREAMSARELTALGSGNVLRGSTTASVLRILPDGKARFVDVSGQPGASVRDGEVLIVKAAVAVSTGRVRLVGAVRTPGDFAVDKYRTLHSILSSSETLTPGAYVLFGFIDRIDPHTLQHEAVPFSPLHVTEGRDDVALASEDTVYVLTREAMLDVLHGGEPQPKEPAGAKTTIFGEVPRPADARTPDPRAPEARGQNSRTSEPRKTDVRSADARTSDSRASDANAPSDERSSNSRASESRRSESRAREIGAAGGEFDAIASDEAKPAETKTQAEVQLEAANDALDGIGAKTRELFGPKLSDYPVGLGGALQKPGTYLIAPGTSLAEALKVLGGLSDDVDLTSFEMTSIIIDNHTGISRTDRRSIPATPDKLASILLMPYDQIDFGRVYSDRDSGGVTIEGQVRRPGQYPILRSERLSSVLRRAGGLTEVAYPYGTVFLRQSVAEQQSQQLKKTASDIRSQLFALLMRPSSAGSPTPSAETVVALQNMLTDVENQPALGRIAILGDPDKFARDPQNDPVLQTGDRIFIPKQPTSVSVMGEVMNPGAFPQDPNLTIDDYIEQAGGFTQFADEGRVIVVLPDGRARVEGSTWLSFGGRGELPPGSMVVVSRDVSGVSFRQWLIDSTQIFTQLATTAAALAVLSTNMK</sequence>
<evidence type="ECO:0000313" key="5">
    <source>
        <dbReference type="EMBL" id="GAA0577685.1"/>
    </source>
</evidence>
<feature type="domain" description="Soluble ligand binding" evidence="4">
    <location>
        <begin position="587"/>
        <end position="625"/>
    </location>
</feature>
<dbReference type="Gene3D" id="3.10.560.10">
    <property type="entry name" value="Outer membrane lipoprotein wza domain like"/>
    <property type="match status" value="3"/>
</dbReference>
<dbReference type="PANTHER" id="PTHR33619">
    <property type="entry name" value="POLYSACCHARIDE EXPORT PROTEIN GFCE-RELATED"/>
    <property type="match status" value="1"/>
</dbReference>
<evidence type="ECO:0000259" key="3">
    <source>
        <dbReference type="Pfam" id="PF02563"/>
    </source>
</evidence>
<dbReference type="EMBL" id="BAAADD010000007">
    <property type="protein sequence ID" value="GAA0577685.1"/>
    <property type="molecule type" value="Genomic_DNA"/>
</dbReference>
<evidence type="ECO:0000256" key="1">
    <source>
        <dbReference type="ARBA" id="ARBA00022729"/>
    </source>
</evidence>
<dbReference type="Proteomes" id="UP001499951">
    <property type="component" value="Unassembled WGS sequence"/>
</dbReference>
<feature type="domain" description="Soluble ligand binding" evidence="4">
    <location>
        <begin position="184"/>
        <end position="232"/>
    </location>
</feature>
<feature type="region of interest" description="Disordered" evidence="2">
    <location>
        <begin position="28"/>
        <end position="65"/>
    </location>
</feature>
<dbReference type="InterPro" id="IPR019554">
    <property type="entry name" value="Soluble_ligand-bd"/>
</dbReference>
<feature type="domain" description="Soluble ligand binding" evidence="4">
    <location>
        <begin position="678"/>
        <end position="713"/>
    </location>
</feature>
<dbReference type="Pfam" id="PF10531">
    <property type="entry name" value="SLBB"/>
    <property type="match status" value="4"/>
</dbReference>
<reference evidence="5 6" key="1">
    <citation type="journal article" date="2019" name="Int. J. Syst. Evol. Microbiol.">
        <title>The Global Catalogue of Microorganisms (GCM) 10K type strain sequencing project: providing services to taxonomists for standard genome sequencing and annotation.</title>
        <authorList>
            <consortium name="The Broad Institute Genomics Platform"/>
            <consortium name="The Broad Institute Genome Sequencing Center for Infectious Disease"/>
            <person name="Wu L."/>
            <person name="Ma J."/>
        </authorList>
    </citation>
    <scope>NUCLEOTIDE SEQUENCE [LARGE SCALE GENOMIC DNA]</scope>
    <source>
        <strain evidence="5 6">JCM 15089</strain>
    </source>
</reference>
<evidence type="ECO:0000256" key="2">
    <source>
        <dbReference type="SAM" id="MobiDB-lite"/>
    </source>
</evidence>
<keyword evidence="1" id="KW-0732">Signal</keyword>
<gene>
    <name evidence="5" type="ORF">GCM10008942_28210</name>
</gene>
<protein>
    <recommendedName>
        <fullName evidence="7">Sugar transporter</fullName>
    </recommendedName>
</protein>
<evidence type="ECO:0000259" key="4">
    <source>
        <dbReference type="Pfam" id="PF10531"/>
    </source>
</evidence>
<evidence type="ECO:0008006" key="7">
    <source>
        <dbReference type="Google" id="ProtNLM"/>
    </source>
</evidence>
<name>A0ABN1EYG2_9PROT</name>
<comment type="caution">
    <text evidence="5">The sequence shown here is derived from an EMBL/GenBank/DDBJ whole genome shotgun (WGS) entry which is preliminary data.</text>
</comment>
<feature type="compositionally biased region" description="Basic and acidic residues" evidence="2">
    <location>
        <begin position="461"/>
        <end position="474"/>
    </location>
</feature>
<feature type="domain" description="Polysaccharide export protein N-terminal" evidence="3">
    <location>
        <begin position="103"/>
        <end position="176"/>
    </location>
</feature>
<feature type="domain" description="Soluble ligand binding" evidence="4">
    <location>
        <begin position="816"/>
        <end position="859"/>
    </location>
</feature>
<feature type="region of interest" description="Disordered" evidence="2">
    <location>
        <begin position="439"/>
        <end position="554"/>
    </location>
</feature>
<accession>A0ABN1EYG2</accession>
<feature type="compositionally biased region" description="Basic and acidic residues" evidence="2">
    <location>
        <begin position="509"/>
        <end position="530"/>
    </location>
</feature>
<dbReference type="Pfam" id="PF02563">
    <property type="entry name" value="Poly_export"/>
    <property type="match status" value="1"/>
</dbReference>
<organism evidence="5 6">
    <name type="scientific">Rhizomicrobium electricum</name>
    <dbReference type="NCBI Taxonomy" id="480070"/>
    <lineage>
        <taxon>Bacteria</taxon>
        <taxon>Pseudomonadati</taxon>
        <taxon>Pseudomonadota</taxon>
        <taxon>Alphaproteobacteria</taxon>
        <taxon>Micropepsales</taxon>
        <taxon>Micropepsaceae</taxon>
        <taxon>Rhizomicrobium</taxon>
    </lineage>
</organism>
<dbReference type="InterPro" id="IPR003715">
    <property type="entry name" value="Poly_export_N"/>
</dbReference>
<feature type="compositionally biased region" description="Basic and acidic residues" evidence="2">
    <location>
        <begin position="483"/>
        <end position="502"/>
    </location>
</feature>
<proteinExistence type="predicted"/>